<dbReference type="PRINTS" id="PR00344">
    <property type="entry name" value="BCTRLSENSOR"/>
</dbReference>
<dbReference type="SMART" id="SM00387">
    <property type="entry name" value="HATPase_c"/>
    <property type="match status" value="1"/>
</dbReference>
<dbReference type="Proteomes" id="UP000254869">
    <property type="component" value="Unassembled WGS sequence"/>
</dbReference>
<comment type="caution">
    <text evidence="13">The sequence shown here is derived from an EMBL/GenBank/DDBJ whole genome shotgun (WGS) entry which is preliminary data.</text>
</comment>
<evidence type="ECO:0000256" key="5">
    <source>
        <dbReference type="ARBA" id="ARBA00022679"/>
    </source>
</evidence>
<evidence type="ECO:0000256" key="11">
    <source>
        <dbReference type="SAM" id="Phobius"/>
    </source>
</evidence>
<keyword evidence="14" id="KW-1185">Reference proteome</keyword>
<dbReference type="Pfam" id="PF02518">
    <property type="entry name" value="HATPase_c"/>
    <property type="match status" value="1"/>
</dbReference>
<dbReference type="AlphaFoldDB" id="A0A370IEN6"/>
<dbReference type="InterPro" id="IPR003661">
    <property type="entry name" value="HisK_dim/P_dom"/>
</dbReference>
<keyword evidence="10 11" id="KW-0472">Membrane</keyword>
<sequence>MSGEQRPALARLRRTRWMLTALVTTITAICVLVLGIAAARVDTQSRSRGVDNDLDRVAGGLARALLLTEDGHAIDVSTITGDELANQRTAVVVMTRENRSSAWRQAHAYLRSQLPGDAELEMLASDTIDRSDQQIYKTLMNTGTGRSGDPVRIAATPVFWNDNEIDTVVMAGAPPVAGADAHRWLVIGLLFGGLLIVAAAAAAGHLLSGRSMRAAIAVLDEHEQFLADAAHELRTPLTTMKLITESRPRTPEDVDRVLAETRGLADRMGRLVTGLLARARLQAGIAEPERTLLRLDQLAETVAEDLPHARITVDARPSVVLGDPELLSLALRNMIENAVHHGSVNKLAPVEVHVAEGRVSVRDHGPGIDPALAANPFDRGAVGRSGRHGIGLALVAWVARVHGGNAAIEPAAGGGTIATLWLPPAELPVAAITKSS</sequence>
<dbReference type="CDD" id="cd00082">
    <property type="entry name" value="HisKA"/>
    <property type="match status" value="1"/>
</dbReference>
<feature type="transmembrane region" description="Helical" evidence="11">
    <location>
        <begin position="184"/>
        <end position="207"/>
    </location>
</feature>
<dbReference type="STRING" id="1210086.GCA_001613105_00578"/>
<dbReference type="EMBL" id="QQBC01000001">
    <property type="protein sequence ID" value="RDI69186.1"/>
    <property type="molecule type" value="Genomic_DNA"/>
</dbReference>
<evidence type="ECO:0000256" key="8">
    <source>
        <dbReference type="ARBA" id="ARBA00022989"/>
    </source>
</evidence>
<evidence type="ECO:0000256" key="1">
    <source>
        <dbReference type="ARBA" id="ARBA00000085"/>
    </source>
</evidence>
<gene>
    <name evidence="13" type="ORF">DFR76_101724</name>
</gene>
<dbReference type="SMART" id="SM00388">
    <property type="entry name" value="HisKA"/>
    <property type="match status" value="1"/>
</dbReference>
<evidence type="ECO:0000256" key="3">
    <source>
        <dbReference type="ARBA" id="ARBA00012438"/>
    </source>
</evidence>
<evidence type="ECO:0000313" key="14">
    <source>
        <dbReference type="Proteomes" id="UP000254869"/>
    </source>
</evidence>
<dbReference type="InterPro" id="IPR036890">
    <property type="entry name" value="HATPase_C_sf"/>
</dbReference>
<dbReference type="Gene3D" id="1.10.287.130">
    <property type="match status" value="1"/>
</dbReference>
<dbReference type="InterPro" id="IPR036097">
    <property type="entry name" value="HisK_dim/P_sf"/>
</dbReference>
<dbReference type="PROSITE" id="PS50109">
    <property type="entry name" value="HIS_KIN"/>
    <property type="match status" value="1"/>
</dbReference>
<keyword evidence="5" id="KW-0808">Transferase</keyword>
<dbReference type="PANTHER" id="PTHR45436:SF5">
    <property type="entry name" value="SENSOR HISTIDINE KINASE TRCS"/>
    <property type="match status" value="1"/>
</dbReference>
<keyword evidence="7 13" id="KW-0418">Kinase</keyword>
<dbReference type="Pfam" id="PF00512">
    <property type="entry name" value="HisKA"/>
    <property type="match status" value="1"/>
</dbReference>
<evidence type="ECO:0000256" key="4">
    <source>
        <dbReference type="ARBA" id="ARBA00022553"/>
    </source>
</evidence>
<dbReference type="PANTHER" id="PTHR45436">
    <property type="entry name" value="SENSOR HISTIDINE KINASE YKOH"/>
    <property type="match status" value="1"/>
</dbReference>
<comment type="subcellular location">
    <subcellularLocation>
        <location evidence="2">Cell membrane</location>
    </subcellularLocation>
</comment>
<accession>A0A370IEN6</accession>
<proteinExistence type="predicted"/>
<dbReference type="GO" id="GO:0005886">
    <property type="term" value="C:plasma membrane"/>
    <property type="evidence" value="ECO:0007669"/>
    <property type="project" value="UniProtKB-SubCell"/>
</dbReference>
<keyword evidence="4" id="KW-0597">Phosphoprotein</keyword>
<keyword evidence="9" id="KW-0902">Two-component regulatory system</keyword>
<feature type="domain" description="Histidine kinase" evidence="12">
    <location>
        <begin position="228"/>
        <end position="426"/>
    </location>
</feature>
<evidence type="ECO:0000256" key="6">
    <source>
        <dbReference type="ARBA" id="ARBA00022692"/>
    </source>
</evidence>
<evidence type="ECO:0000313" key="13">
    <source>
        <dbReference type="EMBL" id="RDI69186.1"/>
    </source>
</evidence>
<reference evidence="13 14" key="1">
    <citation type="submission" date="2018-07" db="EMBL/GenBank/DDBJ databases">
        <title>Genomic Encyclopedia of Type Strains, Phase IV (KMG-IV): sequencing the most valuable type-strain genomes for metagenomic binning, comparative biology and taxonomic classification.</title>
        <authorList>
            <person name="Goeker M."/>
        </authorList>
    </citation>
    <scope>NUCLEOTIDE SEQUENCE [LARGE SCALE GENOMIC DNA]</scope>
    <source>
        <strain evidence="13 14">DSM 44290</strain>
    </source>
</reference>
<evidence type="ECO:0000256" key="9">
    <source>
        <dbReference type="ARBA" id="ARBA00023012"/>
    </source>
</evidence>
<organism evidence="13 14">
    <name type="scientific">Nocardia pseudobrasiliensis</name>
    <dbReference type="NCBI Taxonomy" id="45979"/>
    <lineage>
        <taxon>Bacteria</taxon>
        <taxon>Bacillati</taxon>
        <taxon>Actinomycetota</taxon>
        <taxon>Actinomycetes</taxon>
        <taxon>Mycobacteriales</taxon>
        <taxon>Nocardiaceae</taxon>
        <taxon>Nocardia</taxon>
    </lineage>
</organism>
<evidence type="ECO:0000256" key="7">
    <source>
        <dbReference type="ARBA" id="ARBA00022777"/>
    </source>
</evidence>
<evidence type="ECO:0000256" key="10">
    <source>
        <dbReference type="ARBA" id="ARBA00023136"/>
    </source>
</evidence>
<evidence type="ECO:0000259" key="12">
    <source>
        <dbReference type="PROSITE" id="PS50109"/>
    </source>
</evidence>
<dbReference type="Gene3D" id="3.30.565.10">
    <property type="entry name" value="Histidine kinase-like ATPase, C-terminal domain"/>
    <property type="match status" value="1"/>
</dbReference>
<keyword evidence="8 11" id="KW-1133">Transmembrane helix</keyword>
<dbReference type="InterPro" id="IPR005467">
    <property type="entry name" value="His_kinase_dom"/>
</dbReference>
<dbReference type="InterPro" id="IPR003594">
    <property type="entry name" value="HATPase_dom"/>
</dbReference>
<comment type="catalytic activity">
    <reaction evidence="1">
        <text>ATP + protein L-histidine = ADP + protein N-phospho-L-histidine.</text>
        <dbReference type="EC" id="2.7.13.3"/>
    </reaction>
</comment>
<dbReference type="SUPFAM" id="SSF55874">
    <property type="entry name" value="ATPase domain of HSP90 chaperone/DNA topoisomerase II/histidine kinase"/>
    <property type="match status" value="1"/>
</dbReference>
<dbReference type="GO" id="GO:0000155">
    <property type="term" value="F:phosphorelay sensor kinase activity"/>
    <property type="evidence" value="ECO:0007669"/>
    <property type="project" value="InterPro"/>
</dbReference>
<dbReference type="EC" id="2.7.13.3" evidence="3"/>
<evidence type="ECO:0000256" key="2">
    <source>
        <dbReference type="ARBA" id="ARBA00004236"/>
    </source>
</evidence>
<dbReference type="SUPFAM" id="SSF47384">
    <property type="entry name" value="Homodimeric domain of signal transducing histidine kinase"/>
    <property type="match status" value="1"/>
</dbReference>
<dbReference type="RefSeq" id="WP_067991280.1">
    <property type="nucleotide sequence ID" value="NZ_QQBC01000001.1"/>
</dbReference>
<dbReference type="InterPro" id="IPR050428">
    <property type="entry name" value="TCS_sensor_his_kinase"/>
</dbReference>
<dbReference type="InterPro" id="IPR004358">
    <property type="entry name" value="Sig_transdc_His_kin-like_C"/>
</dbReference>
<keyword evidence="6 11" id="KW-0812">Transmembrane</keyword>
<name>A0A370IEN6_9NOCA</name>
<protein>
    <recommendedName>
        <fullName evidence="3">histidine kinase</fullName>
        <ecNumber evidence="3">2.7.13.3</ecNumber>
    </recommendedName>
</protein>